<evidence type="ECO:0000256" key="4">
    <source>
        <dbReference type="SAM" id="SignalP"/>
    </source>
</evidence>
<accession>A0A0U9HGN4</accession>
<dbReference type="PANTHER" id="PTHR30290:SF9">
    <property type="entry name" value="OLIGOPEPTIDE-BINDING PROTEIN APPA"/>
    <property type="match status" value="1"/>
</dbReference>
<organism evidence="6">
    <name type="scientific">Tepidanaerobacter syntrophicus</name>
    <dbReference type="NCBI Taxonomy" id="224999"/>
    <lineage>
        <taxon>Bacteria</taxon>
        <taxon>Bacillati</taxon>
        <taxon>Bacillota</taxon>
        <taxon>Clostridia</taxon>
        <taxon>Thermosediminibacterales</taxon>
        <taxon>Tepidanaerobacteraceae</taxon>
        <taxon>Tepidanaerobacter</taxon>
    </lineage>
</organism>
<evidence type="ECO:0000313" key="7">
    <source>
        <dbReference type="Proteomes" id="UP000062160"/>
    </source>
</evidence>
<comment type="similarity">
    <text evidence="1">Belongs to the bacterial solute-binding protein 5 family.</text>
</comment>
<gene>
    <name evidence="6" type="ORF">TSYNT_9185</name>
</gene>
<dbReference type="GO" id="GO:1904680">
    <property type="term" value="F:peptide transmembrane transporter activity"/>
    <property type="evidence" value="ECO:0007669"/>
    <property type="project" value="TreeGrafter"/>
</dbReference>
<dbReference type="Gene3D" id="3.90.76.10">
    <property type="entry name" value="Dipeptide-binding Protein, Domain 1"/>
    <property type="match status" value="1"/>
</dbReference>
<dbReference type="Gene3D" id="3.40.190.10">
    <property type="entry name" value="Periplasmic binding protein-like II"/>
    <property type="match status" value="1"/>
</dbReference>
<dbReference type="Gene3D" id="3.10.105.10">
    <property type="entry name" value="Dipeptide-binding Protein, Domain 3"/>
    <property type="match status" value="1"/>
</dbReference>
<sequence>MNKKAAGVILIILTIFFSGACSNLSKSGSQSSNVENELSKAEKPISGGTINLAAMSSLNLDPLNAANEDDKNILSLIYEGLVKVDGQGKIQPALAENWQIDETGTTYTFNLRQDVKWHSGESFSSNDVKATFDRVRELKKSAKSNTQALFAEFNNVQSYDAPNAATFVVHLYKPDPDFLNKITCGIIPASSIEALKASNASGQSFAGTGPFEIVSKTSDSITLKRNESYYDKKPYIKEVNIKIFPDKETAKEAFMSSSIDVIEIGQEDYDKFSEVKDSYMLQYPSRYFEFVALNLTNQLFSDANVRQAMLMGIDRNRILQDTIWGRGLIVDGPILPYSWAFNPNAQHIEYNKKLAAEKLEELGWKDENGDGILEKTIGTKKYKFEFELLVNASDSARYQAASHIAEDLKELGISVKITNLNWEELRSKVMSKKYEAAIMGWKLAPNPDLGVMFSSSEIKNGYNFVSYSSKELDDVLNKIQTSRDENNKKELLYKASEIISRDLPYLFLYSPNDILALNTRVKGVNPNPINVFYNISEWWLKQ</sequence>
<dbReference type="GO" id="GO:0015833">
    <property type="term" value="P:peptide transport"/>
    <property type="evidence" value="ECO:0007669"/>
    <property type="project" value="TreeGrafter"/>
</dbReference>
<evidence type="ECO:0000256" key="1">
    <source>
        <dbReference type="ARBA" id="ARBA00005695"/>
    </source>
</evidence>
<dbReference type="PROSITE" id="PS51257">
    <property type="entry name" value="PROKAR_LIPOPROTEIN"/>
    <property type="match status" value="1"/>
</dbReference>
<name>A0A0U9HGN4_9FIRM</name>
<keyword evidence="2" id="KW-0813">Transport</keyword>
<dbReference type="InterPro" id="IPR030678">
    <property type="entry name" value="Peptide/Ni-bd"/>
</dbReference>
<keyword evidence="7" id="KW-1185">Reference proteome</keyword>
<dbReference type="GO" id="GO:0043190">
    <property type="term" value="C:ATP-binding cassette (ABC) transporter complex"/>
    <property type="evidence" value="ECO:0007669"/>
    <property type="project" value="InterPro"/>
</dbReference>
<dbReference type="Pfam" id="PF00496">
    <property type="entry name" value="SBP_bac_5"/>
    <property type="match status" value="1"/>
</dbReference>
<dbReference type="STRING" id="224999.GCA_001485475_01971"/>
<proteinExistence type="inferred from homology"/>
<dbReference type="InterPro" id="IPR039424">
    <property type="entry name" value="SBP_5"/>
</dbReference>
<evidence type="ECO:0000256" key="3">
    <source>
        <dbReference type="ARBA" id="ARBA00022729"/>
    </source>
</evidence>
<dbReference type="OrthoDB" id="9772924at2"/>
<protein>
    <submittedName>
        <fullName evidence="6">Peptide/nickel transport system substrate-binding protein</fullName>
    </submittedName>
</protein>
<dbReference type="InterPro" id="IPR000914">
    <property type="entry name" value="SBP_5_dom"/>
</dbReference>
<feature type="domain" description="Solute-binding protein family 5" evidence="5">
    <location>
        <begin position="89"/>
        <end position="452"/>
    </location>
</feature>
<dbReference type="PIRSF" id="PIRSF002741">
    <property type="entry name" value="MppA"/>
    <property type="match status" value="1"/>
</dbReference>
<reference evidence="6" key="1">
    <citation type="journal article" date="2016" name="Genome Announc.">
        <title>Draft Genome Sequence of the Syntrophic Lactate-Degrading Bacterium Tepidanaerobacter syntrophicus JLT.</title>
        <authorList>
            <person name="Matsuura N."/>
            <person name="Ohashi A."/>
            <person name="Tourlousse D.M."/>
            <person name="Sekiguchi Y."/>
        </authorList>
    </citation>
    <scope>NUCLEOTIDE SEQUENCE [LARGE SCALE GENOMIC DNA]</scope>
    <source>
        <strain evidence="6">JL</strain>
    </source>
</reference>
<dbReference type="PANTHER" id="PTHR30290">
    <property type="entry name" value="PERIPLASMIC BINDING COMPONENT OF ABC TRANSPORTER"/>
    <property type="match status" value="1"/>
</dbReference>
<evidence type="ECO:0000256" key="2">
    <source>
        <dbReference type="ARBA" id="ARBA00022448"/>
    </source>
</evidence>
<dbReference type="GO" id="GO:0042597">
    <property type="term" value="C:periplasmic space"/>
    <property type="evidence" value="ECO:0007669"/>
    <property type="project" value="UniProtKB-ARBA"/>
</dbReference>
<dbReference type="Proteomes" id="UP000062160">
    <property type="component" value="Unassembled WGS sequence"/>
</dbReference>
<dbReference type="EMBL" id="DF977003">
    <property type="protein sequence ID" value="GAQ25934.1"/>
    <property type="molecule type" value="Genomic_DNA"/>
</dbReference>
<feature type="chain" id="PRO_5038726793" evidence="4">
    <location>
        <begin position="21"/>
        <end position="542"/>
    </location>
</feature>
<evidence type="ECO:0000259" key="5">
    <source>
        <dbReference type="Pfam" id="PF00496"/>
    </source>
</evidence>
<keyword evidence="3 4" id="KW-0732">Signal</keyword>
<dbReference type="SUPFAM" id="SSF53850">
    <property type="entry name" value="Periplasmic binding protein-like II"/>
    <property type="match status" value="1"/>
</dbReference>
<feature type="signal peptide" evidence="4">
    <location>
        <begin position="1"/>
        <end position="20"/>
    </location>
</feature>
<evidence type="ECO:0000313" key="6">
    <source>
        <dbReference type="EMBL" id="GAQ25934.1"/>
    </source>
</evidence>
<dbReference type="AlphaFoldDB" id="A0A0U9HGN4"/>
<dbReference type="RefSeq" id="WP_059033595.1">
    <property type="nucleotide sequence ID" value="NZ_DF977003.1"/>
</dbReference>